<comment type="caution">
    <text evidence="1">The sequence shown here is derived from an EMBL/GenBank/DDBJ whole genome shotgun (WGS) entry which is preliminary data.</text>
</comment>
<gene>
    <name evidence="1" type="ORF">SKAU_G00095040</name>
</gene>
<sequence length="67" mass="7847">MEEADVRVADFYSKLTDEELDNAVRELQRIFPNSGYRMMQGYLQGRGIRVQEQNETVDETHRPSRVA</sequence>
<evidence type="ECO:0000313" key="1">
    <source>
        <dbReference type="EMBL" id="KAJ8369476.1"/>
    </source>
</evidence>
<dbReference type="EMBL" id="JAINUF010000003">
    <property type="protein sequence ID" value="KAJ8369476.1"/>
    <property type="molecule type" value="Genomic_DNA"/>
</dbReference>
<dbReference type="Proteomes" id="UP001152622">
    <property type="component" value="Chromosome 3"/>
</dbReference>
<name>A0A9Q1FXG9_SYNKA</name>
<accession>A0A9Q1FXG9</accession>
<organism evidence="1 2">
    <name type="scientific">Synaphobranchus kaupii</name>
    <name type="common">Kaup's arrowtooth eel</name>
    <dbReference type="NCBI Taxonomy" id="118154"/>
    <lineage>
        <taxon>Eukaryota</taxon>
        <taxon>Metazoa</taxon>
        <taxon>Chordata</taxon>
        <taxon>Craniata</taxon>
        <taxon>Vertebrata</taxon>
        <taxon>Euteleostomi</taxon>
        <taxon>Actinopterygii</taxon>
        <taxon>Neopterygii</taxon>
        <taxon>Teleostei</taxon>
        <taxon>Anguilliformes</taxon>
        <taxon>Synaphobranchidae</taxon>
        <taxon>Synaphobranchus</taxon>
    </lineage>
</organism>
<dbReference type="OrthoDB" id="2686689at2759"/>
<dbReference type="AlphaFoldDB" id="A0A9Q1FXG9"/>
<proteinExistence type="predicted"/>
<reference evidence="1" key="1">
    <citation type="journal article" date="2023" name="Science">
        <title>Genome structures resolve the early diversification of teleost fishes.</title>
        <authorList>
            <person name="Parey E."/>
            <person name="Louis A."/>
            <person name="Montfort J."/>
            <person name="Bouchez O."/>
            <person name="Roques C."/>
            <person name="Iampietro C."/>
            <person name="Lluch J."/>
            <person name="Castinel A."/>
            <person name="Donnadieu C."/>
            <person name="Desvignes T."/>
            <person name="Floi Bucao C."/>
            <person name="Jouanno E."/>
            <person name="Wen M."/>
            <person name="Mejri S."/>
            <person name="Dirks R."/>
            <person name="Jansen H."/>
            <person name="Henkel C."/>
            <person name="Chen W.J."/>
            <person name="Zahm M."/>
            <person name="Cabau C."/>
            <person name="Klopp C."/>
            <person name="Thompson A.W."/>
            <person name="Robinson-Rechavi M."/>
            <person name="Braasch I."/>
            <person name="Lecointre G."/>
            <person name="Bobe J."/>
            <person name="Postlethwait J.H."/>
            <person name="Berthelot C."/>
            <person name="Roest Crollius H."/>
            <person name="Guiguen Y."/>
        </authorList>
    </citation>
    <scope>NUCLEOTIDE SEQUENCE</scope>
    <source>
        <strain evidence="1">WJC10195</strain>
    </source>
</reference>
<keyword evidence="2" id="KW-1185">Reference proteome</keyword>
<evidence type="ECO:0000313" key="2">
    <source>
        <dbReference type="Proteomes" id="UP001152622"/>
    </source>
</evidence>
<protein>
    <submittedName>
        <fullName evidence="1">Uncharacterized protein</fullName>
    </submittedName>
</protein>